<protein>
    <submittedName>
        <fullName evidence="1">CopG family transcriptional regulator</fullName>
    </submittedName>
</protein>
<accession>A0ABT3AWQ0</accession>
<organism evidence="1 2">
    <name type="scientific">Plectonema radiosum NIES-515</name>
    <dbReference type="NCBI Taxonomy" id="2986073"/>
    <lineage>
        <taxon>Bacteria</taxon>
        <taxon>Bacillati</taxon>
        <taxon>Cyanobacteriota</taxon>
        <taxon>Cyanophyceae</taxon>
        <taxon>Oscillatoriophycideae</taxon>
        <taxon>Oscillatoriales</taxon>
        <taxon>Microcoleaceae</taxon>
        <taxon>Plectonema</taxon>
    </lineage>
</organism>
<reference evidence="1 2" key="1">
    <citation type="submission" date="2022-10" db="EMBL/GenBank/DDBJ databases">
        <title>Identification of biosynthetic pathway for the production of the potent trypsin inhibitor radiosumin.</title>
        <authorList>
            <person name="Fewer D.P."/>
            <person name="Delbaje E."/>
            <person name="Ouyang X."/>
            <person name="Agostino P.D."/>
            <person name="Wahlsten M."/>
            <person name="Jokela J."/>
            <person name="Permi P."/>
            <person name="Haapaniemi E."/>
            <person name="Koistinen H."/>
        </authorList>
    </citation>
    <scope>NUCLEOTIDE SEQUENCE [LARGE SCALE GENOMIC DNA]</scope>
    <source>
        <strain evidence="1 2">NIES-515</strain>
    </source>
</reference>
<evidence type="ECO:0000313" key="2">
    <source>
        <dbReference type="Proteomes" id="UP001526143"/>
    </source>
</evidence>
<name>A0ABT3AWQ0_9CYAN</name>
<gene>
    <name evidence="1" type="ORF">OGM63_05775</name>
</gene>
<proteinExistence type="predicted"/>
<keyword evidence="2" id="KW-1185">Reference proteome</keyword>
<evidence type="ECO:0000313" key="1">
    <source>
        <dbReference type="EMBL" id="MCV3213039.1"/>
    </source>
</evidence>
<sequence length="39" mass="4408">MSDYEFEQLKQEANKQGVSMSDLVRKLISKLPKPNINAG</sequence>
<comment type="caution">
    <text evidence="1">The sequence shown here is derived from an EMBL/GenBank/DDBJ whole genome shotgun (WGS) entry which is preliminary data.</text>
</comment>
<dbReference type="EMBL" id="JAOWRF010000086">
    <property type="protein sequence ID" value="MCV3213039.1"/>
    <property type="molecule type" value="Genomic_DNA"/>
</dbReference>
<dbReference type="Proteomes" id="UP001526143">
    <property type="component" value="Unassembled WGS sequence"/>
</dbReference>